<proteinExistence type="predicted"/>
<feature type="domain" description="DUF512" evidence="1">
    <location>
        <begin position="224"/>
        <end position="432"/>
    </location>
</feature>
<evidence type="ECO:0000259" key="1">
    <source>
        <dbReference type="Pfam" id="PF04459"/>
    </source>
</evidence>
<feature type="domain" description="Putative radical SAM N-terminal" evidence="3">
    <location>
        <begin position="74"/>
        <end position="221"/>
    </location>
</feature>
<evidence type="ECO:0000313" key="5">
    <source>
        <dbReference type="Proteomes" id="UP001267426"/>
    </source>
</evidence>
<evidence type="ECO:0000313" key="4">
    <source>
        <dbReference type="EMBL" id="MDT0632461.1"/>
    </source>
</evidence>
<dbReference type="InterPro" id="IPR007549">
    <property type="entry name" value="DUF512"/>
</dbReference>
<dbReference type="InterPro" id="IPR013785">
    <property type="entry name" value="Aldolase_TIM"/>
</dbReference>
<dbReference type="InterPro" id="IPR045375">
    <property type="entry name" value="Put_radical_SAM-like_N"/>
</dbReference>
<comment type="caution">
    <text evidence="4">The sequence shown here is derived from an EMBL/GenBank/DDBJ whole genome shotgun (WGS) entry which is preliminary data.</text>
</comment>
<dbReference type="InterPro" id="IPR041489">
    <property type="entry name" value="PDZ_6"/>
</dbReference>
<accession>A0ABU3BT34</accession>
<organism evidence="4 5">
    <name type="scientific">Rubrivirga litoralis</name>
    <dbReference type="NCBI Taxonomy" id="3075598"/>
    <lineage>
        <taxon>Bacteria</taxon>
        <taxon>Pseudomonadati</taxon>
        <taxon>Rhodothermota</taxon>
        <taxon>Rhodothermia</taxon>
        <taxon>Rhodothermales</taxon>
        <taxon>Rubricoccaceae</taxon>
        <taxon>Rubrivirga</taxon>
    </lineage>
</organism>
<dbReference type="Gene3D" id="3.20.20.70">
    <property type="entry name" value="Aldolase class I"/>
    <property type="match status" value="1"/>
</dbReference>
<dbReference type="SUPFAM" id="SSF102114">
    <property type="entry name" value="Radical SAM enzymes"/>
    <property type="match status" value="1"/>
</dbReference>
<evidence type="ECO:0000259" key="2">
    <source>
        <dbReference type="Pfam" id="PF17820"/>
    </source>
</evidence>
<dbReference type="RefSeq" id="WP_311664358.1">
    <property type="nucleotide sequence ID" value="NZ_JAVRHT010000028.1"/>
</dbReference>
<dbReference type="Pfam" id="PF17820">
    <property type="entry name" value="PDZ_6"/>
    <property type="match status" value="1"/>
</dbReference>
<dbReference type="InterPro" id="IPR058240">
    <property type="entry name" value="rSAM_sf"/>
</dbReference>
<keyword evidence="5" id="KW-1185">Reference proteome</keyword>
<dbReference type="Pfam" id="PF19238">
    <property type="entry name" value="Radical_SAM_2"/>
    <property type="match status" value="1"/>
</dbReference>
<feature type="domain" description="PDZ" evidence="2">
    <location>
        <begin position="12"/>
        <end position="60"/>
    </location>
</feature>
<sequence length="451" mass="50067">MPFTAAPPVPVRITAVDSGSLAHTLGWAPGDQILAVNGEAVADELDLRFKASEERLAVKVRVGGDLREDVVEKGPDEPLGVTLEEFRVKTCGDDCVFCFVDQNPTGLRDTLYFRDGDFRMSFLYGNYITVTNLRERDLERIVEQRLSPLYVSVHCTDDDVRARMMGHRTLRDRLGEKLRYLADHDIELHAQIVLVPGFNDAGRLVETILDLYDLHERLYSVSVVPVGLTRHRREQADLRLVSPAEARQLVRLVERWQRTFRETIGRGFVYLSDEVYLLAGQDFPDEDDYDGYPLMENGVGMSRDFLNELAFQAEDFPEALPAPRRVTFASGALTAPFLDERVRPALEGVGGLDVRVVACENLLFGDSVTVSGLLNFKSFAAALRPLAERGELGDLVVLPPDSVNFEGLFLDNRPGQMTPDDLSAALGGVEVAVFDGDWAALVDRLADAVPA</sequence>
<dbReference type="Pfam" id="PF04459">
    <property type="entry name" value="DUF512"/>
    <property type="match status" value="1"/>
</dbReference>
<gene>
    <name evidence="4" type="ORF">RM540_11940</name>
</gene>
<reference evidence="4 5" key="1">
    <citation type="submission" date="2023-09" db="EMBL/GenBank/DDBJ databases">
        <authorList>
            <person name="Rey-Velasco X."/>
        </authorList>
    </citation>
    <scope>NUCLEOTIDE SEQUENCE [LARGE SCALE GENOMIC DNA]</scope>
    <source>
        <strain evidence="4 5">F394</strain>
    </source>
</reference>
<evidence type="ECO:0000259" key="3">
    <source>
        <dbReference type="Pfam" id="PF19238"/>
    </source>
</evidence>
<name>A0ABU3BT34_9BACT</name>
<protein>
    <submittedName>
        <fullName evidence="4">DUF512 domain-containing protein</fullName>
    </submittedName>
</protein>
<dbReference type="EMBL" id="JAVRHT010000028">
    <property type="protein sequence ID" value="MDT0632461.1"/>
    <property type="molecule type" value="Genomic_DNA"/>
</dbReference>
<dbReference type="Proteomes" id="UP001267426">
    <property type="component" value="Unassembled WGS sequence"/>
</dbReference>
<dbReference type="InterPro" id="IPR036034">
    <property type="entry name" value="PDZ_sf"/>
</dbReference>
<dbReference type="SUPFAM" id="SSF50156">
    <property type="entry name" value="PDZ domain-like"/>
    <property type="match status" value="1"/>
</dbReference>
<dbReference type="Gene3D" id="2.30.42.10">
    <property type="match status" value="1"/>
</dbReference>